<keyword evidence="6" id="KW-0496">Mitochondrion</keyword>
<feature type="domain" description="Branched-chain alpha-ketoacid dehydrogenase kinase/Pyruvate dehydrogenase kinase N-terminal" evidence="8">
    <location>
        <begin position="24"/>
        <end position="82"/>
    </location>
</feature>
<evidence type="ECO:0000256" key="6">
    <source>
        <dbReference type="RuleBase" id="RU366032"/>
    </source>
</evidence>
<feature type="region of interest" description="Disordered" evidence="7">
    <location>
        <begin position="80"/>
        <end position="100"/>
    </location>
</feature>
<comment type="subcellular location">
    <subcellularLocation>
        <location evidence="6">Mitochondrion matrix</location>
    </subcellularLocation>
</comment>
<evidence type="ECO:0000313" key="10">
    <source>
        <dbReference type="Proteomes" id="UP000045706"/>
    </source>
</evidence>
<sequence length="100" mass="11246">MSWKKTEGLMNTIKHYASFPATGVSLRQMAQFGEKPSTGTLFRASQFLAEELPIRLAHRVQELDELPDGLNEMPSVRKVHDWSSQLSRDPISAKKCENGS</sequence>
<evidence type="ECO:0000313" key="9">
    <source>
        <dbReference type="EMBL" id="CRK22771.1"/>
    </source>
</evidence>
<feature type="compositionally biased region" description="Basic and acidic residues" evidence="7">
    <location>
        <begin position="91"/>
        <end position="100"/>
    </location>
</feature>
<keyword evidence="4 6" id="KW-0067">ATP-binding</keyword>
<comment type="catalytic activity">
    <reaction evidence="5">
        <text>L-seryl-[pyruvate dehydrogenase E1 alpha subunit] + ATP = O-phospho-L-seryl-[pyruvate dehydrogenase E1 alpha subunit] + ADP + H(+)</text>
        <dbReference type="Rhea" id="RHEA:23052"/>
        <dbReference type="Rhea" id="RHEA-COMP:13689"/>
        <dbReference type="Rhea" id="RHEA-COMP:13690"/>
        <dbReference type="ChEBI" id="CHEBI:15378"/>
        <dbReference type="ChEBI" id="CHEBI:29999"/>
        <dbReference type="ChEBI" id="CHEBI:30616"/>
        <dbReference type="ChEBI" id="CHEBI:83421"/>
        <dbReference type="ChEBI" id="CHEBI:456216"/>
        <dbReference type="EC" id="2.7.11.2"/>
    </reaction>
</comment>
<evidence type="ECO:0000256" key="4">
    <source>
        <dbReference type="ARBA" id="ARBA00022840"/>
    </source>
</evidence>
<keyword evidence="1 6" id="KW-0808">Transferase</keyword>
<dbReference type="Proteomes" id="UP000045706">
    <property type="component" value="Unassembled WGS sequence"/>
</dbReference>
<proteinExistence type="inferred from homology"/>
<keyword evidence="3 6" id="KW-0418">Kinase</keyword>
<dbReference type="InterPro" id="IPR036784">
    <property type="entry name" value="AK/P_DHK_N_sf"/>
</dbReference>
<accession>A0A0G4LL85</accession>
<dbReference type="GO" id="GO:0005759">
    <property type="term" value="C:mitochondrial matrix"/>
    <property type="evidence" value="ECO:0007669"/>
    <property type="project" value="UniProtKB-SubCell"/>
</dbReference>
<keyword evidence="2 6" id="KW-0547">Nucleotide-binding</keyword>
<evidence type="ECO:0000256" key="3">
    <source>
        <dbReference type="ARBA" id="ARBA00022777"/>
    </source>
</evidence>
<dbReference type="AlphaFoldDB" id="A0A0G4LL85"/>
<dbReference type="Gene3D" id="1.20.140.20">
    <property type="entry name" value="Alpha-ketoacid/pyruvate dehydrogenase kinase, N-terminal domain"/>
    <property type="match status" value="1"/>
</dbReference>
<protein>
    <recommendedName>
        <fullName evidence="6">Protein-serine/threonine kinase</fullName>
        <ecNumber evidence="6">2.7.11.-</ecNumber>
    </recommendedName>
</protein>
<evidence type="ECO:0000256" key="5">
    <source>
        <dbReference type="ARBA" id="ARBA00048201"/>
    </source>
</evidence>
<dbReference type="GO" id="GO:0004740">
    <property type="term" value="F:pyruvate dehydrogenase (acetyl-transferring) kinase activity"/>
    <property type="evidence" value="ECO:0007669"/>
    <property type="project" value="UniProtKB-EC"/>
</dbReference>
<organism evidence="9 10">
    <name type="scientific">Verticillium longisporum</name>
    <name type="common">Verticillium dahliae var. longisporum</name>
    <dbReference type="NCBI Taxonomy" id="100787"/>
    <lineage>
        <taxon>Eukaryota</taxon>
        <taxon>Fungi</taxon>
        <taxon>Dikarya</taxon>
        <taxon>Ascomycota</taxon>
        <taxon>Pezizomycotina</taxon>
        <taxon>Sordariomycetes</taxon>
        <taxon>Hypocreomycetidae</taxon>
        <taxon>Glomerellales</taxon>
        <taxon>Plectosphaerellaceae</taxon>
        <taxon>Verticillium</taxon>
    </lineage>
</organism>
<evidence type="ECO:0000256" key="7">
    <source>
        <dbReference type="SAM" id="MobiDB-lite"/>
    </source>
</evidence>
<gene>
    <name evidence="9" type="ORF">BN1723_012771</name>
</gene>
<dbReference type="EMBL" id="CVQI01013669">
    <property type="protein sequence ID" value="CRK22771.1"/>
    <property type="molecule type" value="Genomic_DNA"/>
</dbReference>
<dbReference type="GO" id="GO:0010906">
    <property type="term" value="P:regulation of glucose metabolic process"/>
    <property type="evidence" value="ECO:0007669"/>
    <property type="project" value="TreeGrafter"/>
</dbReference>
<dbReference type="SUPFAM" id="SSF69012">
    <property type="entry name" value="alpha-ketoacid dehydrogenase kinase, N-terminal domain"/>
    <property type="match status" value="1"/>
</dbReference>
<dbReference type="EC" id="2.7.11.-" evidence="6"/>
<evidence type="ECO:0000259" key="8">
    <source>
        <dbReference type="Pfam" id="PF10436"/>
    </source>
</evidence>
<evidence type="ECO:0000256" key="1">
    <source>
        <dbReference type="ARBA" id="ARBA00022679"/>
    </source>
</evidence>
<comment type="similarity">
    <text evidence="6">Belongs to the PDK/BCKDK protein kinase family.</text>
</comment>
<name>A0A0G4LL85_VERLO</name>
<dbReference type="GO" id="GO:0005524">
    <property type="term" value="F:ATP binding"/>
    <property type="evidence" value="ECO:0007669"/>
    <property type="project" value="UniProtKB-UniRule"/>
</dbReference>
<dbReference type="Pfam" id="PF10436">
    <property type="entry name" value="BCDHK_Adom3"/>
    <property type="match status" value="1"/>
</dbReference>
<evidence type="ECO:0000256" key="2">
    <source>
        <dbReference type="ARBA" id="ARBA00022741"/>
    </source>
</evidence>
<dbReference type="InterPro" id="IPR018955">
    <property type="entry name" value="BCDHK/PDK_N"/>
</dbReference>
<dbReference type="InterPro" id="IPR039028">
    <property type="entry name" value="BCKD/PDK"/>
</dbReference>
<dbReference type="PANTHER" id="PTHR11947">
    <property type="entry name" value="PYRUVATE DEHYDROGENASE KINASE"/>
    <property type="match status" value="1"/>
</dbReference>
<dbReference type="PANTHER" id="PTHR11947:SF3">
    <property type="entry name" value="[PYRUVATE DEHYDROGENASE (ACETYL-TRANSFERRING)] KINASE, MITOCHONDRIAL"/>
    <property type="match status" value="1"/>
</dbReference>
<reference evidence="10" key="1">
    <citation type="submission" date="2015-05" db="EMBL/GenBank/DDBJ databases">
        <authorList>
            <person name="Fogelqvist Johan"/>
        </authorList>
    </citation>
    <scope>NUCLEOTIDE SEQUENCE [LARGE SCALE GENOMIC DNA]</scope>
</reference>